<gene>
    <name evidence="1" type="ORF">I4F81_000950</name>
</gene>
<evidence type="ECO:0000313" key="2">
    <source>
        <dbReference type="Proteomes" id="UP000798662"/>
    </source>
</evidence>
<dbReference type="EMBL" id="CM020618">
    <property type="protein sequence ID" value="KAK1858341.1"/>
    <property type="molecule type" value="Genomic_DNA"/>
</dbReference>
<dbReference type="Proteomes" id="UP000798662">
    <property type="component" value="Chromosome 1"/>
</dbReference>
<organism evidence="1 2">
    <name type="scientific">Pyropia yezoensis</name>
    <name type="common">Susabi-nori</name>
    <name type="synonym">Porphyra yezoensis</name>
    <dbReference type="NCBI Taxonomy" id="2788"/>
    <lineage>
        <taxon>Eukaryota</taxon>
        <taxon>Rhodophyta</taxon>
        <taxon>Bangiophyceae</taxon>
        <taxon>Bangiales</taxon>
        <taxon>Bangiaceae</taxon>
        <taxon>Pyropia</taxon>
    </lineage>
</organism>
<sequence>MNAGEIVEAEGAAVAGEGCRNAEEPATEMDGDEDGSCSDCPETTTVESPLPATAPSVVQTAVEIEAQAKAKESKTLKKAKKETAASVLREYLEAKMSDGSAREGGSEAGKAAGASGPGEASVGEVRLAVVNLLNAFAEKARGH</sequence>
<comment type="caution">
    <text evidence="1">The sequence shown here is derived from an EMBL/GenBank/DDBJ whole genome shotgun (WGS) entry which is preliminary data.</text>
</comment>
<name>A0ACC3BKS6_PYRYE</name>
<protein>
    <submittedName>
        <fullName evidence="1">Uncharacterized protein</fullName>
    </submittedName>
</protein>
<evidence type="ECO:0000313" key="1">
    <source>
        <dbReference type="EMBL" id="KAK1858341.1"/>
    </source>
</evidence>
<reference evidence="1" key="1">
    <citation type="submission" date="2019-11" db="EMBL/GenBank/DDBJ databases">
        <title>Nori genome reveals adaptations in red seaweeds to the harsh intertidal environment.</title>
        <authorList>
            <person name="Wang D."/>
            <person name="Mao Y."/>
        </authorList>
    </citation>
    <scope>NUCLEOTIDE SEQUENCE</scope>
    <source>
        <tissue evidence="1">Gametophyte</tissue>
    </source>
</reference>
<keyword evidence="2" id="KW-1185">Reference proteome</keyword>
<accession>A0ACC3BKS6</accession>
<proteinExistence type="predicted"/>